<organism evidence="1 2">
    <name type="scientific">Datura stramonium</name>
    <name type="common">Jimsonweed</name>
    <name type="synonym">Common thornapple</name>
    <dbReference type="NCBI Taxonomy" id="4076"/>
    <lineage>
        <taxon>Eukaryota</taxon>
        <taxon>Viridiplantae</taxon>
        <taxon>Streptophyta</taxon>
        <taxon>Embryophyta</taxon>
        <taxon>Tracheophyta</taxon>
        <taxon>Spermatophyta</taxon>
        <taxon>Magnoliopsida</taxon>
        <taxon>eudicotyledons</taxon>
        <taxon>Gunneridae</taxon>
        <taxon>Pentapetalae</taxon>
        <taxon>asterids</taxon>
        <taxon>lamiids</taxon>
        <taxon>Solanales</taxon>
        <taxon>Solanaceae</taxon>
        <taxon>Solanoideae</taxon>
        <taxon>Datureae</taxon>
        <taxon>Datura</taxon>
    </lineage>
</organism>
<dbReference type="EMBL" id="JACEIK010016376">
    <property type="protein sequence ID" value="MCE5165645.1"/>
    <property type="molecule type" value="Genomic_DNA"/>
</dbReference>
<gene>
    <name evidence="1" type="ORF">HAX54_011256</name>
</gene>
<feature type="non-terminal residue" evidence="1">
    <location>
        <position position="1"/>
    </location>
</feature>
<accession>A0ABS8Y4Y6</accession>
<reference evidence="1 2" key="1">
    <citation type="journal article" date="2021" name="BMC Genomics">
        <title>Datura genome reveals duplications of psychoactive alkaloid biosynthetic genes and high mutation rate following tissue culture.</title>
        <authorList>
            <person name="Rajewski A."/>
            <person name="Carter-House D."/>
            <person name="Stajich J."/>
            <person name="Litt A."/>
        </authorList>
    </citation>
    <scope>NUCLEOTIDE SEQUENCE [LARGE SCALE GENOMIC DNA]</scope>
    <source>
        <strain evidence="1">AR-01</strain>
    </source>
</reference>
<proteinExistence type="predicted"/>
<comment type="caution">
    <text evidence="1">The sequence shown here is derived from an EMBL/GenBank/DDBJ whole genome shotgun (WGS) entry which is preliminary data.</text>
</comment>
<keyword evidence="2" id="KW-1185">Reference proteome</keyword>
<evidence type="ECO:0000313" key="2">
    <source>
        <dbReference type="Proteomes" id="UP000823775"/>
    </source>
</evidence>
<evidence type="ECO:0000313" key="1">
    <source>
        <dbReference type="EMBL" id="MCE5165645.1"/>
    </source>
</evidence>
<protein>
    <submittedName>
        <fullName evidence="1">Uncharacterized protein</fullName>
    </submittedName>
</protein>
<sequence>WFCYHLLPRATSKRGAYKNKGISMAELARRGYGEKRVEATRFFSHPSSKTLLDLATSTLDFLDSRRFTYQNQVNDGYLNDKVRKSSVYFFELQWCLMIIGIKFITHRSRRRNFRFWRDDMVNKKGDSMRQRRLGK</sequence>
<name>A0ABS8Y4Y6_DATST</name>
<dbReference type="Proteomes" id="UP000823775">
    <property type="component" value="Unassembled WGS sequence"/>
</dbReference>